<dbReference type="Proteomes" id="UP000000763">
    <property type="component" value="Chromosome 3"/>
</dbReference>
<evidence type="ECO:0000313" key="3">
    <source>
        <dbReference type="Proteomes" id="UP000000763"/>
    </source>
</evidence>
<organism evidence="2 3">
    <name type="scientific">Oryza sativa subsp. japonica</name>
    <name type="common">Rice</name>
    <dbReference type="NCBI Taxonomy" id="39947"/>
    <lineage>
        <taxon>Eukaryota</taxon>
        <taxon>Viridiplantae</taxon>
        <taxon>Streptophyta</taxon>
        <taxon>Embryophyta</taxon>
        <taxon>Tracheophyta</taxon>
        <taxon>Spermatophyta</taxon>
        <taxon>Magnoliopsida</taxon>
        <taxon>Liliopsida</taxon>
        <taxon>Poales</taxon>
        <taxon>Poaceae</taxon>
        <taxon>BOP clade</taxon>
        <taxon>Oryzoideae</taxon>
        <taxon>Oryzeae</taxon>
        <taxon>Oryzinae</taxon>
        <taxon>Oryza</taxon>
        <taxon>Oryza sativa</taxon>
    </lineage>
</organism>
<evidence type="ECO:0000256" key="1">
    <source>
        <dbReference type="SAM" id="MobiDB-lite"/>
    </source>
</evidence>
<dbReference type="AlphaFoldDB" id="Q9AUM2"/>
<feature type="region of interest" description="Disordered" evidence="1">
    <location>
        <begin position="277"/>
        <end position="322"/>
    </location>
</feature>
<feature type="region of interest" description="Disordered" evidence="1">
    <location>
        <begin position="90"/>
        <end position="112"/>
    </location>
</feature>
<feature type="region of interest" description="Disordered" evidence="1">
    <location>
        <begin position="177"/>
        <end position="264"/>
    </location>
</feature>
<reference evidence="3" key="2">
    <citation type="journal article" date="2008" name="Nucleic Acids Res.">
        <title>The rice annotation project database (RAP-DB): 2008 update.</title>
        <authorList>
            <consortium name="The rice annotation project (RAP)"/>
        </authorList>
    </citation>
    <scope>GENOME REANNOTATION</scope>
    <source>
        <strain evidence="3">cv. Nipponbare</strain>
    </source>
</reference>
<proteinExistence type="predicted"/>
<accession>Q9AUM2</accession>
<feature type="compositionally biased region" description="Pro residues" evidence="1">
    <location>
        <begin position="90"/>
        <end position="99"/>
    </location>
</feature>
<feature type="compositionally biased region" description="Polar residues" evidence="1">
    <location>
        <begin position="277"/>
        <end position="290"/>
    </location>
</feature>
<reference evidence="3" key="1">
    <citation type="journal article" date="2005" name="Nature">
        <title>The map-based sequence of the rice genome.</title>
        <authorList>
            <consortium name="International rice genome sequencing project (IRGSP)"/>
            <person name="Matsumoto T."/>
            <person name="Wu J."/>
            <person name="Kanamori H."/>
            <person name="Katayose Y."/>
            <person name="Fujisawa M."/>
            <person name="Namiki N."/>
            <person name="Mizuno H."/>
            <person name="Yamamoto K."/>
            <person name="Antonio B.A."/>
            <person name="Baba T."/>
            <person name="Sakata K."/>
            <person name="Nagamura Y."/>
            <person name="Aoki H."/>
            <person name="Arikawa K."/>
            <person name="Arita K."/>
            <person name="Bito T."/>
            <person name="Chiden Y."/>
            <person name="Fujitsuka N."/>
            <person name="Fukunaka R."/>
            <person name="Hamada M."/>
            <person name="Harada C."/>
            <person name="Hayashi A."/>
            <person name="Hijishita S."/>
            <person name="Honda M."/>
            <person name="Hosokawa S."/>
            <person name="Ichikawa Y."/>
            <person name="Idonuma A."/>
            <person name="Iijima M."/>
            <person name="Ikeda M."/>
            <person name="Ikeno M."/>
            <person name="Ito K."/>
            <person name="Ito S."/>
            <person name="Ito T."/>
            <person name="Ito Y."/>
            <person name="Ito Y."/>
            <person name="Iwabuchi A."/>
            <person name="Kamiya K."/>
            <person name="Karasawa W."/>
            <person name="Kurita K."/>
            <person name="Katagiri S."/>
            <person name="Kikuta A."/>
            <person name="Kobayashi H."/>
            <person name="Kobayashi N."/>
            <person name="Machita K."/>
            <person name="Maehara T."/>
            <person name="Masukawa M."/>
            <person name="Mizubayashi T."/>
            <person name="Mukai Y."/>
            <person name="Nagasaki H."/>
            <person name="Nagata Y."/>
            <person name="Naito S."/>
            <person name="Nakashima M."/>
            <person name="Nakama Y."/>
            <person name="Nakamichi Y."/>
            <person name="Nakamura M."/>
            <person name="Meguro A."/>
            <person name="Negishi M."/>
            <person name="Ohta I."/>
            <person name="Ohta T."/>
            <person name="Okamoto M."/>
            <person name="Ono N."/>
            <person name="Saji S."/>
            <person name="Sakaguchi M."/>
            <person name="Sakai K."/>
            <person name="Shibata M."/>
            <person name="Shimokawa T."/>
            <person name="Song J."/>
            <person name="Takazaki Y."/>
            <person name="Terasawa K."/>
            <person name="Tsugane M."/>
            <person name="Tsuji K."/>
            <person name="Ueda S."/>
            <person name="Waki K."/>
            <person name="Yamagata H."/>
            <person name="Yamamoto M."/>
            <person name="Yamamoto S."/>
            <person name="Yamane H."/>
            <person name="Yoshiki S."/>
            <person name="Yoshihara R."/>
            <person name="Yukawa K."/>
            <person name="Zhong H."/>
            <person name="Yano M."/>
            <person name="Yuan Q."/>
            <person name="Ouyang S."/>
            <person name="Liu J."/>
            <person name="Jones K.M."/>
            <person name="Gansberger K."/>
            <person name="Moffat K."/>
            <person name="Hill J."/>
            <person name="Bera J."/>
            <person name="Fadrosh D."/>
            <person name="Jin S."/>
            <person name="Johri S."/>
            <person name="Kim M."/>
            <person name="Overton L."/>
            <person name="Reardon M."/>
            <person name="Tsitrin T."/>
            <person name="Vuong H."/>
            <person name="Weaver B."/>
            <person name="Ciecko A."/>
            <person name="Tallon L."/>
            <person name="Jackson J."/>
            <person name="Pai G."/>
            <person name="Aken S.V."/>
            <person name="Utterback T."/>
            <person name="Reidmuller S."/>
            <person name="Feldblyum T."/>
            <person name="Hsiao J."/>
            <person name="Zismann V."/>
            <person name="Iobst S."/>
            <person name="de Vazeille A.R."/>
            <person name="Buell C.R."/>
            <person name="Ying K."/>
            <person name="Li Y."/>
            <person name="Lu T."/>
            <person name="Huang Y."/>
            <person name="Zhao Q."/>
            <person name="Feng Q."/>
            <person name="Zhang L."/>
            <person name="Zhu J."/>
            <person name="Weng Q."/>
            <person name="Mu J."/>
            <person name="Lu Y."/>
            <person name="Fan D."/>
            <person name="Liu Y."/>
            <person name="Guan J."/>
            <person name="Zhang Y."/>
            <person name="Yu S."/>
            <person name="Liu X."/>
            <person name="Zhang Y."/>
            <person name="Hong G."/>
            <person name="Han B."/>
            <person name="Choisne N."/>
            <person name="Demange N."/>
            <person name="Orjeda G."/>
            <person name="Samain S."/>
            <person name="Cattolico L."/>
            <person name="Pelletier E."/>
            <person name="Couloux A."/>
            <person name="Segurens B."/>
            <person name="Wincker P."/>
            <person name="D'Hont A."/>
            <person name="Scarpelli C."/>
            <person name="Weissenbach J."/>
            <person name="Salanoubat M."/>
            <person name="Quetier F."/>
            <person name="Yu Y."/>
            <person name="Kim H.R."/>
            <person name="Rambo T."/>
            <person name="Currie J."/>
            <person name="Collura K."/>
            <person name="Luo M."/>
            <person name="Yang T."/>
            <person name="Ammiraju J.S.S."/>
            <person name="Engler F."/>
            <person name="Soderlund C."/>
            <person name="Wing R.A."/>
            <person name="Palmer L.E."/>
            <person name="de la Bastide M."/>
            <person name="Spiegel L."/>
            <person name="Nascimento L."/>
            <person name="Zutavern T."/>
            <person name="O'Shaughnessy A."/>
            <person name="Dike S."/>
            <person name="Dedhia N."/>
            <person name="Preston R."/>
            <person name="Balija V."/>
            <person name="McCombie W.R."/>
            <person name="Chow T."/>
            <person name="Chen H."/>
            <person name="Chung M."/>
            <person name="Chen C."/>
            <person name="Shaw J."/>
            <person name="Wu H."/>
            <person name="Hsiao K."/>
            <person name="Chao Y."/>
            <person name="Chu M."/>
            <person name="Cheng C."/>
            <person name="Hour A."/>
            <person name="Lee P."/>
            <person name="Lin S."/>
            <person name="Lin Y."/>
            <person name="Liou J."/>
            <person name="Liu S."/>
            <person name="Hsing Y."/>
            <person name="Raghuvanshi S."/>
            <person name="Mohanty A."/>
            <person name="Bharti A.K."/>
            <person name="Gaur A."/>
            <person name="Gupta V."/>
            <person name="Kumar D."/>
            <person name="Ravi V."/>
            <person name="Vij S."/>
            <person name="Kapur A."/>
            <person name="Khurana P."/>
            <person name="Khurana P."/>
            <person name="Khurana J.P."/>
            <person name="Tyagi A.K."/>
            <person name="Gaikwad K."/>
            <person name="Singh A."/>
            <person name="Dalal V."/>
            <person name="Srivastava S."/>
            <person name="Dixit A."/>
            <person name="Pal A.K."/>
            <person name="Ghazi I.A."/>
            <person name="Yadav M."/>
            <person name="Pandit A."/>
            <person name="Bhargava A."/>
            <person name="Sureshbabu K."/>
            <person name="Batra K."/>
            <person name="Sharma T.R."/>
            <person name="Mohapatra T."/>
            <person name="Singh N.K."/>
            <person name="Messing J."/>
            <person name="Nelson A.B."/>
            <person name="Fuks G."/>
            <person name="Kavchok S."/>
            <person name="Keizer G."/>
            <person name="Linton E."/>
            <person name="Llaca V."/>
            <person name="Song R."/>
            <person name="Tanyolac B."/>
            <person name="Young S."/>
            <person name="Ho-Il K."/>
            <person name="Hahn J.H."/>
            <person name="Sangsakoo G."/>
            <person name="Vanavichit A."/>
            <person name="de Mattos Luiz.A.T."/>
            <person name="Zimmer P.D."/>
            <person name="Malone G."/>
            <person name="Dellagostin O."/>
            <person name="de Oliveira A.C."/>
            <person name="Bevan M."/>
            <person name="Bancroft I."/>
            <person name="Minx P."/>
            <person name="Cordum H."/>
            <person name="Wilson R."/>
            <person name="Cheng Z."/>
            <person name="Jin W."/>
            <person name="Jiang J."/>
            <person name="Leong S.A."/>
            <person name="Iwama H."/>
            <person name="Gojobori T."/>
            <person name="Itoh T."/>
            <person name="Niimura Y."/>
            <person name="Fujii Y."/>
            <person name="Habara T."/>
            <person name="Sakai H."/>
            <person name="Sato Y."/>
            <person name="Wilson G."/>
            <person name="Kumar K."/>
            <person name="McCouch S."/>
            <person name="Juretic N."/>
            <person name="Hoen D."/>
            <person name="Wright S."/>
            <person name="Bruskiewich R."/>
            <person name="Bureau T."/>
            <person name="Miyao A."/>
            <person name="Hirochika H."/>
            <person name="Nishikawa T."/>
            <person name="Kadowaki K."/>
            <person name="Sugiura M."/>
            <person name="Burr B."/>
            <person name="Sasaki T."/>
        </authorList>
    </citation>
    <scope>NUCLEOTIDE SEQUENCE [LARGE SCALE GENOMIC DNA]</scope>
    <source>
        <strain evidence="3">cv. Nipponbare</strain>
    </source>
</reference>
<name>Q9AUM2_ORYSJ</name>
<feature type="compositionally biased region" description="Basic residues" evidence="1">
    <location>
        <begin position="199"/>
        <end position="208"/>
    </location>
</feature>
<gene>
    <name evidence="2" type="primary">OSJNBa0067E01.9</name>
</gene>
<feature type="compositionally biased region" description="Pro residues" evidence="1">
    <location>
        <begin position="247"/>
        <end position="260"/>
    </location>
</feature>
<evidence type="ECO:0000313" key="2">
    <source>
        <dbReference type="EMBL" id="AAK26125.1"/>
    </source>
</evidence>
<sequence length="322" mass="34761">MTTDGRFASSLTRFALLSILNSWRRQPSNCAADGRLELSAQVAPWPAPELVYRRPETRCGWPPSSSFAASIRAFGEPCFVLRPASELVPPPPRFTPPSPAVARSSATGHPFMPPLAHVRENKRTREKMQRRKKRKEIGIDSYSFYNISLTRAAATKSTTSSGVAWVWMTEDAVTGDELRRGRPRRAPGIADSGDELQRGHRGLRRRASAWREARTAEDVAAATSPAWGATTEDAADNDVVAGLLPGAPAPPSPSTAPPLTPTSGSIRVASRRALRQRPNSITGPLQSPPSSLAVDPAANPGLHPIHLPLRGAKRQDGVQRAC</sequence>
<dbReference type="EMBL" id="AC084406">
    <property type="protein sequence ID" value="AAK26125.1"/>
    <property type="molecule type" value="Genomic_DNA"/>
</dbReference>
<protein>
    <submittedName>
        <fullName evidence="2">Uncharacterized protein</fullName>
    </submittedName>
</protein>
<feature type="compositionally biased region" description="Basic and acidic residues" evidence="1">
    <location>
        <begin position="313"/>
        <end position="322"/>
    </location>
</feature>